<dbReference type="Gene3D" id="2.60.120.200">
    <property type="match status" value="1"/>
</dbReference>
<evidence type="ECO:0000256" key="3">
    <source>
        <dbReference type="ARBA" id="ARBA00023295"/>
    </source>
</evidence>
<dbReference type="PANTHER" id="PTHR42812">
    <property type="entry name" value="BETA-XYLOSIDASE"/>
    <property type="match status" value="1"/>
</dbReference>
<dbReference type="SUPFAM" id="SSF75005">
    <property type="entry name" value="Arabinanase/levansucrase/invertase"/>
    <property type="match status" value="1"/>
</dbReference>
<evidence type="ECO:0000256" key="5">
    <source>
        <dbReference type="SAM" id="SignalP"/>
    </source>
</evidence>
<dbReference type="SUPFAM" id="SSF49899">
    <property type="entry name" value="Concanavalin A-like lectins/glucanases"/>
    <property type="match status" value="1"/>
</dbReference>
<gene>
    <name evidence="7" type="ORF">H8K52_04450</name>
</gene>
<name>A0ABR6X188_9BURK</name>
<dbReference type="GO" id="GO:0016787">
    <property type="term" value="F:hydrolase activity"/>
    <property type="evidence" value="ECO:0007669"/>
    <property type="project" value="UniProtKB-KW"/>
</dbReference>
<evidence type="ECO:0000256" key="4">
    <source>
        <dbReference type="RuleBase" id="RU361187"/>
    </source>
</evidence>
<dbReference type="Gene3D" id="2.115.10.20">
    <property type="entry name" value="Glycosyl hydrolase domain, family 43"/>
    <property type="match status" value="1"/>
</dbReference>
<dbReference type="InterPro" id="IPR006710">
    <property type="entry name" value="Glyco_hydro_43"/>
</dbReference>
<evidence type="ECO:0000259" key="6">
    <source>
        <dbReference type="Pfam" id="PF17851"/>
    </source>
</evidence>
<dbReference type="InterPro" id="IPR023296">
    <property type="entry name" value="Glyco_hydro_beta-prop_sf"/>
</dbReference>
<evidence type="ECO:0000313" key="8">
    <source>
        <dbReference type="Proteomes" id="UP000648257"/>
    </source>
</evidence>
<feature type="domain" description="Beta-xylosidase C-terminal Concanavalin A-like" evidence="6">
    <location>
        <begin position="354"/>
        <end position="546"/>
    </location>
</feature>
<sequence length="578" mass="65114">MNCFDKALCCLFSSILLLASPVHAQNKNRHDTKQVWEPDLGNGRYRNPIIHADYSDPDVIRVGNQYYMIASSFNSAPGLPLLQSSDMIHWNLVGHALQNLIPNETFSTPQHGKGVWAPSLRFHDDKFWIFYPDPDFGIYVMTAKNFAGPWTSPHLLVAGKGLIDPTPLWDDDGKAWLLHAWAKSRAGFNNQLTLRAMTADASKLLDDKGTLVVDGNLLPGYKTLEGPKFYKRKGWYYIFAPAGGVEFGWQSVFRSKNIQGPYEDKIVLAQGDSKINGPHQGAWVNAEDGRDWFYHFQDKRAYGRIVHLQPMRWEQDWPVMGNMNVKTGIGEPVMEWEKPVISTTAASRNNPATSDDFTSSDLELQWQWQANWSPSWFSLSARHGYLRLFSLPWSSDKSLAQYPALLMQKLPAETFTVDTSITLNPNVIGLTAGLSLFGMDYAWLGLKNTGQEKQVKQTIIYAECKNSQQSCSEHQIEIADLGSTNASTETELKLYLRLQVKPGAQALWFYSVDGRTYHSVLPDNVTFQAKPGRWVGAKLGLFSLQTIPTSNFSSLNKPVNDSKSSHVYADFSPVQFQR</sequence>
<feature type="chain" id="PRO_5046696917" evidence="5">
    <location>
        <begin position="25"/>
        <end position="578"/>
    </location>
</feature>
<keyword evidence="2 4" id="KW-0378">Hydrolase</keyword>
<dbReference type="Pfam" id="PF17851">
    <property type="entry name" value="GH43_C2"/>
    <property type="match status" value="1"/>
</dbReference>
<keyword evidence="8" id="KW-1185">Reference proteome</keyword>
<keyword evidence="3 4" id="KW-0326">Glycosidase</keyword>
<dbReference type="Pfam" id="PF04616">
    <property type="entry name" value="Glyco_hydro_43"/>
    <property type="match status" value="1"/>
</dbReference>
<protein>
    <submittedName>
        <fullName evidence="7">Glycoside hydrolase 43 family protein</fullName>
    </submittedName>
</protein>
<comment type="caution">
    <text evidence="7">The sequence shown here is derived from an EMBL/GenBank/DDBJ whole genome shotgun (WGS) entry which is preliminary data.</text>
</comment>
<comment type="similarity">
    <text evidence="1 4">Belongs to the glycosyl hydrolase 43 family.</text>
</comment>
<accession>A0ABR6X188</accession>
<evidence type="ECO:0000256" key="2">
    <source>
        <dbReference type="ARBA" id="ARBA00022801"/>
    </source>
</evidence>
<dbReference type="EMBL" id="JACOFW010000003">
    <property type="protein sequence ID" value="MBC3806595.1"/>
    <property type="molecule type" value="Genomic_DNA"/>
</dbReference>
<dbReference type="PANTHER" id="PTHR42812:SF12">
    <property type="entry name" value="BETA-XYLOSIDASE-RELATED"/>
    <property type="match status" value="1"/>
</dbReference>
<keyword evidence="5" id="KW-0732">Signal</keyword>
<dbReference type="InterPro" id="IPR051795">
    <property type="entry name" value="Glycosyl_Hydrlase_43"/>
</dbReference>
<dbReference type="InterPro" id="IPR041542">
    <property type="entry name" value="GH43_C2"/>
</dbReference>
<evidence type="ECO:0000313" key="7">
    <source>
        <dbReference type="EMBL" id="MBC3806595.1"/>
    </source>
</evidence>
<dbReference type="InterPro" id="IPR013320">
    <property type="entry name" value="ConA-like_dom_sf"/>
</dbReference>
<dbReference type="Proteomes" id="UP000648257">
    <property type="component" value="Unassembled WGS sequence"/>
</dbReference>
<evidence type="ECO:0000256" key="1">
    <source>
        <dbReference type="ARBA" id="ARBA00009865"/>
    </source>
</evidence>
<organism evidence="7 8">
    <name type="scientific">Undibacterium seohonense</name>
    <dbReference type="NCBI Taxonomy" id="1344950"/>
    <lineage>
        <taxon>Bacteria</taxon>
        <taxon>Pseudomonadati</taxon>
        <taxon>Pseudomonadota</taxon>
        <taxon>Betaproteobacteria</taxon>
        <taxon>Burkholderiales</taxon>
        <taxon>Oxalobacteraceae</taxon>
        <taxon>Undibacterium</taxon>
    </lineage>
</organism>
<reference evidence="7 8" key="1">
    <citation type="submission" date="2020-08" db="EMBL/GenBank/DDBJ databases">
        <title>Novel species isolated from subtropical streams in China.</title>
        <authorList>
            <person name="Lu H."/>
        </authorList>
    </citation>
    <scope>NUCLEOTIDE SEQUENCE [LARGE SCALE GENOMIC DNA]</scope>
    <source>
        <strain evidence="7 8">KACC 16656</strain>
    </source>
</reference>
<proteinExistence type="inferred from homology"/>
<dbReference type="RefSeq" id="WP_186921681.1">
    <property type="nucleotide sequence ID" value="NZ_JACOFW010000003.1"/>
</dbReference>
<dbReference type="CDD" id="cd09001">
    <property type="entry name" value="GH43_FsAxh1-like"/>
    <property type="match status" value="1"/>
</dbReference>
<feature type="signal peptide" evidence="5">
    <location>
        <begin position="1"/>
        <end position="24"/>
    </location>
</feature>